<dbReference type="RefSeq" id="WP_381837442.1">
    <property type="nucleotide sequence ID" value="NZ_JBHTCF010000018.1"/>
</dbReference>
<dbReference type="InterPro" id="IPR053521">
    <property type="entry name" value="McjB-like"/>
</dbReference>
<dbReference type="Pfam" id="PF13471">
    <property type="entry name" value="Transglut_core3"/>
    <property type="match status" value="1"/>
</dbReference>
<evidence type="ECO:0000259" key="1">
    <source>
        <dbReference type="Pfam" id="PF13471"/>
    </source>
</evidence>
<protein>
    <submittedName>
        <fullName evidence="2">Lasso peptide biosynthesis B2 protein</fullName>
    </submittedName>
</protein>
<proteinExistence type="predicted"/>
<reference evidence="3" key="1">
    <citation type="journal article" date="2019" name="Int. J. Syst. Evol. Microbiol.">
        <title>The Global Catalogue of Microorganisms (GCM) 10K type strain sequencing project: providing services to taxonomists for standard genome sequencing and annotation.</title>
        <authorList>
            <consortium name="The Broad Institute Genomics Platform"/>
            <consortium name="The Broad Institute Genome Sequencing Center for Infectious Disease"/>
            <person name="Wu L."/>
            <person name="Ma J."/>
        </authorList>
    </citation>
    <scope>NUCLEOTIDE SEQUENCE [LARGE SCALE GENOMIC DNA]</scope>
    <source>
        <strain evidence="3">SYNS20</strain>
    </source>
</reference>
<sequence length="139" mass="15208">MSVPMVYRPADGSGIGLPLRVAALALLGLAVALQRLLPLRAVLAIAHTVKRPRRPTRRQSVERYVTAAAWAGDRFPGRAACLEQSLTAYLLCSLHGWNVDWCIGCRFDPAAAHAWIEAEHQPVGEPDVPDRPLHTTVRS</sequence>
<accession>A0ABW2JS04</accession>
<feature type="domain" description="Microcin J25-processing protein McjB C-terminal" evidence="1">
    <location>
        <begin position="24"/>
        <end position="127"/>
    </location>
</feature>
<evidence type="ECO:0000313" key="3">
    <source>
        <dbReference type="Proteomes" id="UP001596523"/>
    </source>
</evidence>
<dbReference type="NCBIfam" id="NF033537">
    <property type="entry name" value="lasso_biosyn_B2"/>
    <property type="match status" value="1"/>
</dbReference>
<comment type="caution">
    <text evidence="2">The sequence shown here is derived from an EMBL/GenBank/DDBJ whole genome shotgun (WGS) entry which is preliminary data.</text>
</comment>
<name>A0ABW2JS04_9ACTN</name>
<dbReference type="EMBL" id="JBHTCF010000018">
    <property type="protein sequence ID" value="MFC7308966.1"/>
    <property type="molecule type" value="Genomic_DNA"/>
</dbReference>
<organism evidence="2 3">
    <name type="scientific">Streptomyces monticola</name>
    <dbReference type="NCBI Taxonomy" id="2666263"/>
    <lineage>
        <taxon>Bacteria</taxon>
        <taxon>Bacillati</taxon>
        <taxon>Actinomycetota</taxon>
        <taxon>Actinomycetes</taxon>
        <taxon>Kitasatosporales</taxon>
        <taxon>Streptomycetaceae</taxon>
        <taxon>Streptomyces</taxon>
    </lineage>
</organism>
<dbReference type="InterPro" id="IPR032708">
    <property type="entry name" value="McjB_C"/>
</dbReference>
<keyword evidence="3" id="KW-1185">Reference proteome</keyword>
<gene>
    <name evidence="2" type="ORF">ACFQVC_32765</name>
</gene>
<dbReference type="Proteomes" id="UP001596523">
    <property type="component" value="Unassembled WGS sequence"/>
</dbReference>
<evidence type="ECO:0000313" key="2">
    <source>
        <dbReference type="EMBL" id="MFC7308966.1"/>
    </source>
</evidence>